<evidence type="ECO:0000313" key="2">
    <source>
        <dbReference type="EMBL" id="CEK63477.1"/>
    </source>
</evidence>
<feature type="compositionally biased region" description="Polar residues" evidence="1">
    <location>
        <begin position="165"/>
        <end position="190"/>
    </location>
</feature>
<protein>
    <recommendedName>
        <fullName evidence="3">Nucleolar protein 7 C-terminal domain-containing protein</fullName>
    </recommendedName>
</protein>
<dbReference type="EMBL" id="HACG01016612">
    <property type="protein sequence ID" value="CEK63477.1"/>
    <property type="molecule type" value="Transcribed_RNA"/>
</dbReference>
<reference evidence="2" key="1">
    <citation type="submission" date="2014-12" db="EMBL/GenBank/DDBJ databases">
        <title>Insight into the proteome of Arion vulgaris.</title>
        <authorList>
            <person name="Aradska J."/>
            <person name="Bulat T."/>
            <person name="Smidak R."/>
            <person name="Sarate P."/>
            <person name="Gangsoo J."/>
            <person name="Sialana F."/>
            <person name="Bilban M."/>
            <person name="Lubec G."/>
        </authorList>
    </citation>
    <scope>NUCLEOTIDE SEQUENCE</scope>
    <source>
        <tissue evidence="2">Skin</tissue>
    </source>
</reference>
<accession>A0A0B6Z551</accession>
<feature type="compositionally biased region" description="Acidic residues" evidence="1">
    <location>
        <begin position="112"/>
        <end position="136"/>
    </location>
</feature>
<dbReference type="AlphaFoldDB" id="A0A0B6Z551"/>
<gene>
    <name evidence="2" type="primary">ORF48432</name>
</gene>
<proteinExistence type="predicted"/>
<name>A0A0B6Z551_9EUPU</name>
<evidence type="ECO:0008006" key="3">
    <source>
        <dbReference type="Google" id="ProtNLM"/>
    </source>
</evidence>
<feature type="compositionally biased region" description="Basic residues" evidence="1">
    <location>
        <begin position="195"/>
        <end position="209"/>
    </location>
</feature>
<feature type="region of interest" description="Disordered" evidence="1">
    <location>
        <begin position="1"/>
        <end position="147"/>
    </location>
</feature>
<feature type="compositionally biased region" description="Polar residues" evidence="1">
    <location>
        <begin position="94"/>
        <end position="105"/>
    </location>
</feature>
<organism evidence="2">
    <name type="scientific">Arion vulgaris</name>
    <dbReference type="NCBI Taxonomy" id="1028688"/>
    <lineage>
        <taxon>Eukaryota</taxon>
        <taxon>Metazoa</taxon>
        <taxon>Spiralia</taxon>
        <taxon>Lophotrochozoa</taxon>
        <taxon>Mollusca</taxon>
        <taxon>Gastropoda</taxon>
        <taxon>Heterobranchia</taxon>
        <taxon>Euthyneura</taxon>
        <taxon>Panpulmonata</taxon>
        <taxon>Eupulmonata</taxon>
        <taxon>Stylommatophora</taxon>
        <taxon>Helicina</taxon>
        <taxon>Arionoidea</taxon>
        <taxon>Arionidae</taxon>
        <taxon>Arion</taxon>
    </lineage>
</organism>
<evidence type="ECO:0000256" key="1">
    <source>
        <dbReference type="SAM" id="MobiDB-lite"/>
    </source>
</evidence>
<feature type="region of interest" description="Disordered" evidence="1">
    <location>
        <begin position="165"/>
        <end position="209"/>
    </location>
</feature>
<feature type="compositionally biased region" description="Basic and acidic residues" evidence="1">
    <location>
        <begin position="37"/>
        <end position="81"/>
    </location>
</feature>
<sequence>MSSRTVPEMAFDASSSDDDDAPEEVSVSASRQQGLNRMKDIQELLRKNKDGEKEKRRQRNEMFRIQKENKLKDLSKRKLPEDVLEAVSAKTKKSSQIENDNNPLTLDSAHDSDDDEEVNKSDDGDDALSDSGVEDVSDGHSGMEEFIPIGTKGGLALVTPGALTKTSQTSAQKALSFKNSRLYHQSSIPRENTKQRRARLAKRKANRIS</sequence>